<proteinExistence type="predicted"/>
<dbReference type="Proteomes" id="UP001217044">
    <property type="component" value="Chromosome"/>
</dbReference>
<protein>
    <submittedName>
        <fullName evidence="1">Uncharacterized protein</fullName>
    </submittedName>
</protein>
<name>A0ABY7V3S2_9DEIO</name>
<sequence>MTDSSASVTVGLLGAWRGEATDPSRSFHGEVTESTLEALPVRAEVVVRYRDPGRRVTGASEHGSYVLSAGAHEWPVSRFTSHASAAGESRDDRELSSAWVAELVNR</sequence>
<accession>A0ABY7V3S2</accession>
<dbReference type="RefSeq" id="WP_273990496.1">
    <property type="nucleotide sequence ID" value="NZ_BAABQT010000019.1"/>
</dbReference>
<gene>
    <name evidence="1" type="ORF">M8445_06450</name>
</gene>
<evidence type="ECO:0000313" key="1">
    <source>
        <dbReference type="EMBL" id="WDA59837.1"/>
    </source>
</evidence>
<reference evidence="1 2" key="1">
    <citation type="submission" date="2022-12" db="EMBL/GenBank/DDBJ databases">
        <title>Genome Sequence of Deinococcus aquaticus Type Strain PB314.</title>
        <authorList>
            <person name="Albert C."/>
            <person name="Hill J."/>
            <person name="Boren L."/>
            <person name="Scholz-Ng S."/>
            <person name="Fatema N."/>
            <person name="Grosso R."/>
            <person name="Soboslay E."/>
            <person name="Tuohy J."/>
        </authorList>
    </citation>
    <scope>NUCLEOTIDE SEQUENCE [LARGE SCALE GENOMIC DNA]</scope>
    <source>
        <strain evidence="1 2">PB-314</strain>
    </source>
</reference>
<keyword evidence="2" id="KW-1185">Reference proteome</keyword>
<organism evidence="1 2">
    <name type="scientific">Deinococcus aquaticus</name>
    <dbReference type="NCBI Taxonomy" id="328692"/>
    <lineage>
        <taxon>Bacteria</taxon>
        <taxon>Thermotogati</taxon>
        <taxon>Deinococcota</taxon>
        <taxon>Deinococci</taxon>
        <taxon>Deinococcales</taxon>
        <taxon>Deinococcaceae</taxon>
        <taxon>Deinococcus</taxon>
    </lineage>
</organism>
<evidence type="ECO:0000313" key="2">
    <source>
        <dbReference type="Proteomes" id="UP001217044"/>
    </source>
</evidence>
<dbReference type="EMBL" id="CP115165">
    <property type="protein sequence ID" value="WDA59837.1"/>
    <property type="molecule type" value="Genomic_DNA"/>
</dbReference>